<evidence type="ECO:0000256" key="1">
    <source>
        <dbReference type="ARBA" id="ARBA00001974"/>
    </source>
</evidence>
<evidence type="ECO:0000313" key="8">
    <source>
        <dbReference type="EMBL" id="GGG88678.1"/>
    </source>
</evidence>
<dbReference type="PANTHER" id="PTHR42784:SF1">
    <property type="entry name" value="PYRANOSE 2-OXIDASE"/>
    <property type="match status" value="1"/>
</dbReference>
<dbReference type="AlphaFoldDB" id="A0A917MAY0"/>
<keyword evidence="4" id="KW-0274">FAD</keyword>
<evidence type="ECO:0000256" key="3">
    <source>
        <dbReference type="ARBA" id="ARBA00022630"/>
    </source>
</evidence>
<keyword evidence="5" id="KW-0560">Oxidoreductase</keyword>
<dbReference type="InterPro" id="IPR051473">
    <property type="entry name" value="P2Ox-like"/>
</dbReference>
<organism evidence="8 9">
    <name type="scientific">Parapedobacter pyrenivorans</name>
    <dbReference type="NCBI Taxonomy" id="1305674"/>
    <lineage>
        <taxon>Bacteria</taxon>
        <taxon>Pseudomonadati</taxon>
        <taxon>Bacteroidota</taxon>
        <taxon>Sphingobacteriia</taxon>
        <taxon>Sphingobacteriales</taxon>
        <taxon>Sphingobacteriaceae</taxon>
        <taxon>Parapedobacter</taxon>
    </lineage>
</organism>
<comment type="caution">
    <text evidence="8">The sequence shown here is derived from an EMBL/GenBank/DDBJ whole genome shotgun (WGS) entry which is preliminary data.</text>
</comment>
<keyword evidence="9" id="KW-1185">Reference proteome</keyword>
<feature type="domain" description="Glucose-methanol-choline oxidoreductase N-terminal" evidence="6">
    <location>
        <begin position="97"/>
        <end position="332"/>
    </location>
</feature>
<reference evidence="8" key="1">
    <citation type="journal article" date="2014" name="Int. J. Syst. Evol. Microbiol.">
        <title>Complete genome sequence of Corynebacterium casei LMG S-19264T (=DSM 44701T), isolated from a smear-ripened cheese.</title>
        <authorList>
            <consortium name="US DOE Joint Genome Institute (JGI-PGF)"/>
            <person name="Walter F."/>
            <person name="Albersmeier A."/>
            <person name="Kalinowski J."/>
            <person name="Ruckert C."/>
        </authorList>
    </citation>
    <scope>NUCLEOTIDE SEQUENCE</scope>
    <source>
        <strain evidence="8">CGMCC 1.12195</strain>
    </source>
</reference>
<dbReference type="SUPFAM" id="SSF51905">
    <property type="entry name" value="FAD/NAD(P)-binding domain"/>
    <property type="match status" value="1"/>
</dbReference>
<evidence type="ECO:0000259" key="7">
    <source>
        <dbReference type="Pfam" id="PF05199"/>
    </source>
</evidence>
<evidence type="ECO:0000259" key="6">
    <source>
        <dbReference type="Pfam" id="PF00732"/>
    </source>
</evidence>
<dbReference type="PANTHER" id="PTHR42784">
    <property type="entry name" value="PYRANOSE 2-OXIDASE"/>
    <property type="match status" value="1"/>
</dbReference>
<evidence type="ECO:0000256" key="5">
    <source>
        <dbReference type="ARBA" id="ARBA00023002"/>
    </source>
</evidence>
<dbReference type="InterPro" id="IPR000172">
    <property type="entry name" value="GMC_OxRdtase_N"/>
</dbReference>
<dbReference type="InterPro" id="IPR007867">
    <property type="entry name" value="GMC_OxRtase_C"/>
</dbReference>
<comment type="similarity">
    <text evidence="2">Belongs to the GMC oxidoreductase family.</text>
</comment>
<comment type="cofactor">
    <cofactor evidence="1">
        <name>FAD</name>
        <dbReference type="ChEBI" id="CHEBI:57692"/>
    </cofactor>
</comment>
<dbReference type="RefSeq" id="WP_188506233.1">
    <property type="nucleotide sequence ID" value="NZ_BMER01000002.1"/>
</dbReference>
<accession>A0A917MAY0</accession>
<evidence type="ECO:0000256" key="4">
    <source>
        <dbReference type="ARBA" id="ARBA00022827"/>
    </source>
</evidence>
<dbReference type="Pfam" id="PF05199">
    <property type="entry name" value="GMC_oxred_C"/>
    <property type="match status" value="1"/>
</dbReference>
<dbReference type="EMBL" id="BMER01000002">
    <property type="protein sequence ID" value="GGG88678.1"/>
    <property type="molecule type" value="Genomic_DNA"/>
</dbReference>
<dbReference type="Proteomes" id="UP000660862">
    <property type="component" value="Unassembled WGS sequence"/>
</dbReference>
<dbReference type="GO" id="GO:0016614">
    <property type="term" value="F:oxidoreductase activity, acting on CH-OH group of donors"/>
    <property type="evidence" value="ECO:0007669"/>
    <property type="project" value="InterPro"/>
</dbReference>
<dbReference type="Pfam" id="PF00732">
    <property type="entry name" value="GMC_oxred_N"/>
    <property type="match status" value="1"/>
</dbReference>
<gene>
    <name evidence="8" type="ORF">GCM10007415_23390</name>
</gene>
<dbReference type="SUPFAM" id="SSF54373">
    <property type="entry name" value="FAD-linked reductases, C-terminal domain"/>
    <property type="match status" value="1"/>
</dbReference>
<evidence type="ECO:0000313" key="9">
    <source>
        <dbReference type="Proteomes" id="UP000660862"/>
    </source>
</evidence>
<reference evidence="8" key="2">
    <citation type="submission" date="2020-09" db="EMBL/GenBank/DDBJ databases">
        <authorList>
            <person name="Sun Q."/>
            <person name="Zhou Y."/>
        </authorList>
    </citation>
    <scope>NUCLEOTIDE SEQUENCE</scope>
    <source>
        <strain evidence="8">CGMCC 1.12195</strain>
    </source>
</reference>
<name>A0A917MAY0_9SPHI</name>
<dbReference type="GO" id="GO:0050660">
    <property type="term" value="F:flavin adenine dinucleotide binding"/>
    <property type="evidence" value="ECO:0007669"/>
    <property type="project" value="InterPro"/>
</dbReference>
<dbReference type="Gene3D" id="3.50.50.60">
    <property type="entry name" value="FAD/NAD(P)-binding domain"/>
    <property type="match status" value="2"/>
</dbReference>
<protein>
    <submittedName>
        <fullName evidence="8">GMC family oxidoreductase</fullName>
    </submittedName>
</protein>
<dbReference type="InterPro" id="IPR036188">
    <property type="entry name" value="FAD/NAD-bd_sf"/>
</dbReference>
<feature type="domain" description="Glucose-methanol-choline oxidoreductase C-terminal" evidence="7">
    <location>
        <begin position="423"/>
        <end position="542"/>
    </location>
</feature>
<keyword evidence="3" id="KW-0285">Flavoprotein</keyword>
<evidence type="ECO:0000256" key="2">
    <source>
        <dbReference type="ARBA" id="ARBA00010790"/>
    </source>
</evidence>
<sequence length="559" mass="62790">MADNVYDAIVIGSGISGGWAAKELTQKGLKTIMLERGRNVEHVKDYPAATKHPWEFPHRGGRTQQMIEDYPVLSRDYPLNEKNLDFWVNEKESPYVEVKRFDWYRGYHVGGRSLMWGRQSYRFSDLDFEANLKDGHGVDWPIRYADIAPWYSYAEKWAGISGNRDGLAVLPDGDFLPPMEMNVVEKDLAARIKTHYGGKRHFIMGRVANLTAPHEGRVNCQYQNQCWLGCNFGAYFSTQSSTLPAAVATGNLTLRPFSIVTRILYDKDTKKAKGVEIVDAENNQTYEYFAKVVFVCASAFNSTWVLMNSATDVWEGGLGSSSGELGHNAMDHHFRCGARGRVEGYEDKYYFGRRANGLYIPRFRNVGDDKRDYVRGFGYQGAASRGRWGGEIAEMSIGGAWKDAMCEPGEWSVNFTAFGETLPYHENRISLDKKVKDKWGLPVLAMDMEIKENELKMRKDMMEDGKEMLEAAGVKDVSTYDSGYGFGQGIHEMGTARMGRDPKSSVLNANNQVWDALNVFVTDGACMTSAACVNPSLTYMALTARAVDFATEELKKGNL</sequence>
<proteinExistence type="inferred from homology"/>